<reference evidence="2" key="1">
    <citation type="journal article" date="2019" name="Int. J. Syst. Evol. Microbiol.">
        <title>The Global Catalogue of Microorganisms (GCM) 10K type strain sequencing project: providing services to taxonomists for standard genome sequencing and annotation.</title>
        <authorList>
            <consortium name="The Broad Institute Genomics Platform"/>
            <consortium name="The Broad Institute Genome Sequencing Center for Infectious Disease"/>
            <person name="Wu L."/>
            <person name="Ma J."/>
        </authorList>
    </citation>
    <scope>NUCLEOTIDE SEQUENCE [LARGE SCALE GENOMIC DNA]</scope>
    <source>
        <strain evidence="2">JCM 11136</strain>
    </source>
</reference>
<gene>
    <name evidence="1" type="ORF">GCM10009560_76430</name>
</gene>
<evidence type="ECO:0000313" key="2">
    <source>
        <dbReference type="Proteomes" id="UP001501578"/>
    </source>
</evidence>
<comment type="caution">
    <text evidence="1">The sequence shown here is derived from an EMBL/GenBank/DDBJ whole genome shotgun (WGS) entry which is preliminary data.</text>
</comment>
<proteinExistence type="predicted"/>
<accession>A0ABP4BTW9</accession>
<name>A0ABP4BTW9_9ACTN</name>
<evidence type="ECO:0000313" key="1">
    <source>
        <dbReference type="EMBL" id="GAA0953515.1"/>
    </source>
</evidence>
<sequence length="71" mass="7987">MDWGSMLTFDPDGLSWAQRDGDACVICHKRWPRPRVRVGRFPDDTHVLACNDCADSLTPAPRATVVSFRGR</sequence>
<dbReference type="EMBL" id="BAAAHQ010000058">
    <property type="protein sequence ID" value="GAA0953515.1"/>
    <property type="molecule type" value="Genomic_DNA"/>
</dbReference>
<protein>
    <submittedName>
        <fullName evidence="1">Uncharacterized protein</fullName>
    </submittedName>
</protein>
<keyword evidence="2" id="KW-1185">Reference proteome</keyword>
<dbReference type="Proteomes" id="UP001501578">
    <property type="component" value="Unassembled WGS sequence"/>
</dbReference>
<organism evidence="1 2">
    <name type="scientific">Nonomuraea longicatena</name>
    <dbReference type="NCBI Taxonomy" id="83682"/>
    <lineage>
        <taxon>Bacteria</taxon>
        <taxon>Bacillati</taxon>
        <taxon>Actinomycetota</taxon>
        <taxon>Actinomycetes</taxon>
        <taxon>Streptosporangiales</taxon>
        <taxon>Streptosporangiaceae</taxon>
        <taxon>Nonomuraea</taxon>
    </lineage>
</organism>
<dbReference type="RefSeq" id="WP_343955214.1">
    <property type="nucleotide sequence ID" value="NZ_BAAAHQ010000058.1"/>
</dbReference>